<feature type="transmembrane region" description="Helical" evidence="8">
    <location>
        <begin position="125"/>
        <end position="141"/>
    </location>
</feature>
<organism evidence="9 10">
    <name type="scientific">Micromonospora krabiensis</name>
    <dbReference type="NCBI Taxonomy" id="307121"/>
    <lineage>
        <taxon>Bacteria</taxon>
        <taxon>Bacillati</taxon>
        <taxon>Actinomycetota</taxon>
        <taxon>Actinomycetes</taxon>
        <taxon>Micromonosporales</taxon>
        <taxon>Micromonosporaceae</taxon>
        <taxon>Micromonospora</taxon>
    </lineage>
</organism>
<feature type="transmembrane region" description="Helical" evidence="8">
    <location>
        <begin position="366"/>
        <end position="388"/>
    </location>
</feature>
<comment type="subcellular location">
    <subcellularLocation>
        <location evidence="1">Cell membrane</location>
        <topology evidence="1">Multi-pass membrane protein</topology>
    </subcellularLocation>
</comment>
<keyword evidence="4 8" id="KW-0812">Transmembrane</keyword>
<keyword evidence="10" id="KW-1185">Reference proteome</keyword>
<dbReference type="GO" id="GO:0005886">
    <property type="term" value="C:plasma membrane"/>
    <property type="evidence" value="ECO:0007669"/>
    <property type="project" value="UniProtKB-SubCell"/>
</dbReference>
<evidence type="ECO:0000256" key="2">
    <source>
        <dbReference type="ARBA" id="ARBA00022475"/>
    </source>
</evidence>
<evidence type="ECO:0000256" key="8">
    <source>
        <dbReference type="SAM" id="Phobius"/>
    </source>
</evidence>
<comment type="similarity">
    <text evidence="7">Belongs to the glycosyltransferase 87 family.</text>
</comment>
<evidence type="ECO:0000313" key="9">
    <source>
        <dbReference type="EMBL" id="SBV25880.1"/>
    </source>
</evidence>
<evidence type="ECO:0000313" key="10">
    <source>
        <dbReference type="Proteomes" id="UP000199393"/>
    </source>
</evidence>
<dbReference type="Pfam" id="PF09594">
    <property type="entry name" value="GT87"/>
    <property type="match status" value="1"/>
</dbReference>
<dbReference type="EMBL" id="LT598496">
    <property type="protein sequence ID" value="SBV25880.1"/>
    <property type="molecule type" value="Genomic_DNA"/>
</dbReference>
<dbReference type="RefSeq" id="WP_197677562.1">
    <property type="nucleotide sequence ID" value="NZ_JBHRWG010000003.1"/>
</dbReference>
<evidence type="ECO:0000256" key="4">
    <source>
        <dbReference type="ARBA" id="ARBA00022692"/>
    </source>
</evidence>
<feature type="transmembrane region" description="Helical" evidence="8">
    <location>
        <begin position="147"/>
        <end position="165"/>
    </location>
</feature>
<feature type="transmembrane region" description="Helical" evidence="8">
    <location>
        <begin position="89"/>
        <end position="113"/>
    </location>
</feature>
<evidence type="ECO:0000256" key="5">
    <source>
        <dbReference type="ARBA" id="ARBA00022989"/>
    </source>
</evidence>
<evidence type="ECO:0000256" key="6">
    <source>
        <dbReference type="ARBA" id="ARBA00023136"/>
    </source>
</evidence>
<accession>A0A1C3MZX2</accession>
<keyword evidence="9" id="KW-0328">Glycosyltransferase</keyword>
<reference evidence="10" key="1">
    <citation type="submission" date="2016-06" db="EMBL/GenBank/DDBJ databases">
        <authorList>
            <person name="Varghese N."/>
        </authorList>
    </citation>
    <scope>NUCLEOTIDE SEQUENCE [LARGE SCALE GENOMIC DNA]</scope>
    <source>
        <strain evidence="10">DSM 45344</strain>
    </source>
</reference>
<evidence type="ECO:0000256" key="1">
    <source>
        <dbReference type="ARBA" id="ARBA00004651"/>
    </source>
</evidence>
<feature type="transmembrane region" description="Helical" evidence="8">
    <location>
        <begin position="264"/>
        <end position="280"/>
    </location>
</feature>
<keyword evidence="6 8" id="KW-0472">Membrane</keyword>
<dbReference type="InterPro" id="IPR018584">
    <property type="entry name" value="GT87"/>
</dbReference>
<dbReference type="STRING" id="307121.GA0070620_1362"/>
<gene>
    <name evidence="9" type="ORF">GA0070620_1362</name>
</gene>
<dbReference type="AlphaFoldDB" id="A0A1C3MZX2"/>
<dbReference type="Proteomes" id="UP000199393">
    <property type="component" value="Chromosome I"/>
</dbReference>
<dbReference type="PATRIC" id="fig|307121.4.peg.1398"/>
<keyword evidence="2" id="KW-1003">Cell membrane</keyword>
<feature type="transmembrane region" description="Helical" evidence="8">
    <location>
        <begin position="315"/>
        <end position="331"/>
    </location>
</feature>
<evidence type="ECO:0000256" key="3">
    <source>
        <dbReference type="ARBA" id="ARBA00022679"/>
    </source>
</evidence>
<protein>
    <submittedName>
        <fullName evidence="9">Alpha-1,2-mannosyltransferase</fullName>
    </submittedName>
</protein>
<sequence length="417" mass="44435">MSTARPGAVGPGRDTVRRALLVTGLATLLGVLIAVLPGHRGWFDVGVYHGAVGHWARGGDLYAWVTGNGYGFTYPPFAAVSMLPMAALAWYPTIVAHLVLTAAATVFLLVLLVDPLARAAGWSRWYAFALAALLLAGLNPVRDTISFGQVNLLLVALVYLDLWLLEHGKRAAGIGIGLAAAIKLTPAIFIGYLLVTRRWRAAATATGTSVAATAFAAVVAPGASRTFFTEALWDTERIGKLAYVSNQSLLGLVARLDRDHPDRRLWLALVAVTLAVWVVRSRRAVGAGNERAGFALTGITACLVSPITWVHHLVWLAPALVVAAASTLPWPPADRAARRRLRAGLAGYVVLSSGLVWVFANDPGTVAGFVGGNSYVFVSVGLLAFLPLGRSPDIVEQLGRKPCPDHRSRDRMIPVRQ</sequence>
<keyword evidence="5 8" id="KW-1133">Transmembrane helix</keyword>
<proteinExistence type="inferred from homology"/>
<feature type="transmembrane region" description="Helical" evidence="8">
    <location>
        <begin position="172"/>
        <end position="195"/>
    </location>
</feature>
<dbReference type="GO" id="GO:0016758">
    <property type="term" value="F:hexosyltransferase activity"/>
    <property type="evidence" value="ECO:0007669"/>
    <property type="project" value="InterPro"/>
</dbReference>
<feature type="transmembrane region" description="Helical" evidence="8">
    <location>
        <begin position="20"/>
        <end position="39"/>
    </location>
</feature>
<evidence type="ECO:0000256" key="7">
    <source>
        <dbReference type="ARBA" id="ARBA00024033"/>
    </source>
</evidence>
<name>A0A1C3MZX2_9ACTN</name>
<keyword evidence="3 9" id="KW-0808">Transferase</keyword>
<feature type="transmembrane region" description="Helical" evidence="8">
    <location>
        <begin position="292"/>
        <end position="309"/>
    </location>
</feature>
<feature type="transmembrane region" description="Helical" evidence="8">
    <location>
        <begin position="343"/>
        <end position="360"/>
    </location>
</feature>